<gene>
    <name evidence="2" type="ORF">GCM10025867_44730</name>
</gene>
<keyword evidence="3" id="KW-1185">Reference proteome</keyword>
<dbReference type="RefSeq" id="WP_286344845.1">
    <property type="nucleotide sequence ID" value="NZ_AP027732.1"/>
</dbReference>
<reference evidence="3" key="1">
    <citation type="journal article" date="2019" name="Int. J. Syst. Evol. Microbiol.">
        <title>The Global Catalogue of Microorganisms (GCM) 10K type strain sequencing project: providing services to taxonomists for standard genome sequencing and annotation.</title>
        <authorList>
            <consortium name="The Broad Institute Genomics Platform"/>
            <consortium name="The Broad Institute Genome Sequencing Center for Infectious Disease"/>
            <person name="Wu L."/>
            <person name="Ma J."/>
        </authorList>
    </citation>
    <scope>NUCLEOTIDE SEQUENCE [LARGE SCALE GENOMIC DNA]</scope>
    <source>
        <strain evidence="3">NBRC 108728</strain>
    </source>
</reference>
<accession>A0ABM8GUW6</accession>
<evidence type="ECO:0000313" key="3">
    <source>
        <dbReference type="Proteomes" id="UP001321486"/>
    </source>
</evidence>
<sequence length="61" mass="6372">MSVFASQVPDSRLYLPHVPNATQVDSNGYVPLIGEITRGKSVSSSTETTGKTIDALTGCSS</sequence>
<feature type="compositionally biased region" description="Polar residues" evidence="1">
    <location>
        <begin position="42"/>
        <end position="51"/>
    </location>
</feature>
<dbReference type="Proteomes" id="UP001321486">
    <property type="component" value="Chromosome"/>
</dbReference>
<proteinExistence type="predicted"/>
<dbReference type="EMBL" id="AP027732">
    <property type="protein sequence ID" value="BDZ52232.1"/>
    <property type="molecule type" value="Genomic_DNA"/>
</dbReference>
<organism evidence="2 3">
    <name type="scientific">Frondihabitans sucicola</name>
    <dbReference type="NCBI Taxonomy" id="1268041"/>
    <lineage>
        <taxon>Bacteria</taxon>
        <taxon>Bacillati</taxon>
        <taxon>Actinomycetota</taxon>
        <taxon>Actinomycetes</taxon>
        <taxon>Micrococcales</taxon>
        <taxon>Microbacteriaceae</taxon>
        <taxon>Frondihabitans</taxon>
    </lineage>
</organism>
<evidence type="ECO:0000256" key="1">
    <source>
        <dbReference type="SAM" id="MobiDB-lite"/>
    </source>
</evidence>
<evidence type="ECO:0000313" key="2">
    <source>
        <dbReference type="EMBL" id="BDZ52232.1"/>
    </source>
</evidence>
<feature type="region of interest" description="Disordered" evidence="1">
    <location>
        <begin position="42"/>
        <end position="61"/>
    </location>
</feature>
<name>A0ABM8GUW6_9MICO</name>
<protein>
    <submittedName>
        <fullName evidence="2">Uncharacterized protein</fullName>
    </submittedName>
</protein>